<gene>
    <name evidence="1" type="ORF">J2W56_003362</name>
</gene>
<protein>
    <submittedName>
        <fullName evidence="1">Uncharacterized protein</fullName>
    </submittedName>
</protein>
<dbReference type="Proteomes" id="UP001251217">
    <property type="component" value="Unassembled WGS sequence"/>
</dbReference>
<dbReference type="RefSeq" id="WP_310402853.1">
    <property type="nucleotide sequence ID" value="NZ_JAVDWW010000005.1"/>
</dbReference>
<reference evidence="1 2" key="1">
    <citation type="submission" date="2023-07" db="EMBL/GenBank/DDBJ databases">
        <title>Sorghum-associated microbial communities from plants grown in Nebraska, USA.</title>
        <authorList>
            <person name="Schachtman D."/>
        </authorList>
    </citation>
    <scope>NUCLEOTIDE SEQUENCE [LARGE SCALE GENOMIC DNA]</scope>
    <source>
        <strain evidence="1 2">4272</strain>
    </source>
</reference>
<proteinExistence type="predicted"/>
<evidence type="ECO:0000313" key="1">
    <source>
        <dbReference type="EMBL" id="MDR7169618.1"/>
    </source>
</evidence>
<keyword evidence="2" id="KW-1185">Reference proteome</keyword>
<organism evidence="1 2">
    <name type="scientific">Nocardia kruczakiae</name>
    <dbReference type="NCBI Taxonomy" id="261477"/>
    <lineage>
        <taxon>Bacteria</taxon>
        <taxon>Bacillati</taxon>
        <taxon>Actinomycetota</taxon>
        <taxon>Actinomycetes</taxon>
        <taxon>Mycobacteriales</taxon>
        <taxon>Nocardiaceae</taxon>
        <taxon>Nocardia</taxon>
    </lineage>
</organism>
<sequence>MTKLGWPRYFRADFHVQWIDTEQANAVLPMLRTLFDREGMSTDGTLTPRDSDGRWRLDGVTAELDYAAFMERHGGGRGFEDYQFVVQDELVAEIRKLAPDAVLWMEWDYSDSWGHYCDGPDTCENCPGL</sequence>
<comment type="caution">
    <text evidence="1">The sequence shown here is derived from an EMBL/GenBank/DDBJ whole genome shotgun (WGS) entry which is preliminary data.</text>
</comment>
<name>A0ABU1XGF0_9NOCA</name>
<accession>A0ABU1XGF0</accession>
<evidence type="ECO:0000313" key="2">
    <source>
        <dbReference type="Proteomes" id="UP001251217"/>
    </source>
</evidence>
<dbReference type="EMBL" id="JAVDWW010000005">
    <property type="protein sequence ID" value="MDR7169618.1"/>
    <property type="molecule type" value="Genomic_DNA"/>
</dbReference>